<name>A0ABY8E9E9_9FIRM</name>
<dbReference type="InterPro" id="IPR014199">
    <property type="entry name" value="Spore_YtxC"/>
</dbReference>
<protein>
    <submittedName>
        <fullName evidence="1">Sporulation protein YtxC</fullName>
    </submittedName>
</protein>
<dbReference type="Pfam" id="PF08812">
    <property type="entry name" value="YtxC"/>
    <property type="match status" value="1"/>
</dbReference>
<dbReference type="EMBL" id="CP120733">
    <property type="protein sequence ID" value="WFD09536.1"/>
    <property type="molecule type" value="Genomic_DNA"/>
</dbReference>
<evidence type="ECO:0000313" key="2">
    <source>
        <dbReference type="Proteomes" id="UP001222800"/>
    </source>
</evidence>
<reference evidence="1 2" key="1">
    <citation type="submission" date="2023-03" db="EMBL/GenBank/DDBJ databases">
        <title>Complete genome sequence of Tepidibacter sp. SWIR-1, isolated from a deep-sea hydrothermal vent.</title>
        <authorList>
            <person name="Li X."/>
        </authorList>
    </citation>
    <scope>NUCLEOTIDE SEQUENCE [LARGE SCALE GENOMIC DNA]</scope>
    <source>
        <strain evidence="1 2">SWIR-1</strain>
    </source>
</reference>
<proteinExistence type="predicted"/>
<dbReference type="RefSeq" id="WP_277731466.1">
    <property type="nucleotide sequence ID" value="NZ_CP120733.1"/>
</dbReference>
<keyword evidence="2" id="KW-1185">Reference proteome</keyword>
<sequence length="260" mass="31078">MEHIYLGISNDYKDLANVIKLNKSVNKLEGLIEIDIPVYQDKQQTKLLICSQLTNFMINTVKNKTLKEVIDRSYRNTYLSEIDDIYKCSLGLFNDREKEIKQILFDRMYTYLSDNDYLNINGFIKFRLRDFMDYIIELKDRGFEEYLIEKDYNEFINLLKYFVDVQEEKIDILKLYIEKDGSFKLYDKYDKNLEENYIEDIFNIALKENMNEEDFLISSLITLCPKQIYIQDNLENNVSKEIIQTINAIFEGRVTVGYRA</sequence>
<organism evidence="1 2">
    <name type="scientific">Tepidibacter hydrothermalis</name>
    <dbReference type="NCBI Taxonomy" id="3036126"/>
    <lineage>
        <taxon>Bacteria</taxon>
        <taxon>Bacillati</taxon>
        <taxon>Bacillota</taxon>
        <taxon>Clostridia</taxon>
        <taxon>Peptostreptococcales</taxon>
        <taxon>Peptostreptococcaceae</taxon>
        <taxon>Tepidibacter</taxon>
    </lineage>
</organism>
<accession>A0ABY8E9E9</accession>
<evidence type="ECO:0000313" key="1">
    <source>
        <dbReference type="EMBL" id="WFD09536.1"/>
    </source>
</evidence>
<gene>
    <name evidence="1" type="ORF">P4S50_14240</name>
</gene>
<dbReference type="Proteomes" id="UP001222800">
    <property type="component" value="Chromosome"/>
</dbReference>